<feature type="transmembrane region" description="Helical" evidence="1">
    <location>
        <begin position="9"/>
        <end position="29"/>
    </location>
</feature>
<dbReference type="AlphaFoldDB" id="A0A1G1ZWG8"/>
<sequence>MKTFFKKFLYLLVVLAIAVVFFLLVWKVIYPAISSTIARGGNYQGVFLDDGTVYFGKVSNLSSAFIYMEDVFYLQTNKGQNPVLVEFGTVEAYGPENHLQINRDKVRSIQDLKSDSQVVRAIRDYRAK</sequence>
<evidence type="ECO:0000313" key="2">
    <source>
        <dbReference type="EMBL" id="OGY68110.1"/>
    </source>
</evidence>
<protein>
    <submittedName>
        <fullName evidence="2">Uncharacterized protein</fullName>
    </submittedName>
</protein>
<keyword evidence="1" id="KW-1133">Transmembrane helix</keyword>
<keyword evidence="1" id="KW-0472">Membrane</keyword>
<proteinExistence type="predicted"/>
<evidence type="ECO:0000256" key="1">
    <source>
        <dbReference type="SAM" id="Phobius"/>
    </source>
</evidence>
<accession>A0A1G1ZWG8</accession>
<reference evidence="2 3" key="1">
    <citation type="journal article" date="2016" name="Nat. Commun.">
        <title>Thousands of microbial genomes shed light on interconnected biogeochemical processes in an aquifer system.</title>
        <authorList>
            <person name="Anantharaman K."/>
            <person name="Brown C.T."/>
            <person name="Hug L.A."/>
            <person name="Sharon I."/>
            <person name="Castelle C.J."/>
            <person name="Probst A.J."/>
            <person name="Thomas B.C."/>
            <person name="Singh A."/>
            <person name="Wilkins M.J."/>
            <person name="Karaoz U."/>
            <person name="Brodie E.L."/>
            <person name="Williams K.H."/>
            <person name="Hubbard S.S."/>
            <person name="Banfield J.F."/>
        </authorList>
    </citation>
    <scope>NUCLEOTIDE SEQUENCE [LARGE SCALE GENOMIC DNA]</scope>
</reference>
<organism evidence="2 3">
    <name type="scientific">Candidatus Harrisonbacteria bacterium RIFCSPLOWO2_02_FULL_41_13b</name>
    <dbReference type="NCBI Taxonomy" id="1798409"/>
    <lineage>
        <taxon>Bacteria</taxon>
        <taxon>Candidatus Harrisoniibacteriota</taxon>
    </lineage>
</organism>
<dbReference type="Proteomes" id="UP000177690">
    <property type="component" value="Unassembled WGS sequence"/>
</dbReference>
<dbReference type="EMBL" id="MHJL01000007">
    <property type="protein sequence ID" value="OGY68110.1"/>
    <property type="molecule type" value="Genomic_DNA"/>
</dbReference>
<comment type="caution">
    <text evidence="2">The sequence shown here is derived from an EMBL/GenBank/DDBJ whole genome shotgun (WGS) entry which is preliminary data.</text>
</comment>
<dbReference type="STRING" id="1798409.A3I24_02465"/>
<evidence type="ECO:0000313" key="3">
    <source>
        <dbReference type="Proteomes" id="UP000177690"/>
    </source>
</evidence>
<name>A0A1G1ZWG8_9BACT</name>
<gene>
    <name evidence="2" type="ORF">A3I24_02465</name>
</gene>
<keyword evidence="1" id="KW-0812">Transmembrane</keyword>